<dbReference type="GO" id="GO:0060070">
    <property type="term" value="P:canonical Wnt signaling pathway"/>
    <property type="evidence" value="ECO:0007669"/>
    <property type="project" value="TreeGrafter"/>
</dbReference>
<evidence type="ECO:0000256" key="8">
    <source>
        <dbReference type="ARBA" id="ARBA00022943"/>
    </source>
</evidence>
<dbReference type="PANTHER" id="PTHR46513:SF42">
    <property type="entry name" value="PROTEIN CUEBALL"/>
    <property type="match status" value="1"/>
</dbReference>
<keyword evidence="3 14" id="KW-0245">EGF-like domain</keyword>
<evidence type="ECO:0000256" key="1">
    <source>
        <dbReference type="ARBA" id="ARBA00004251"/>
    </source>
</evidence>
<accession>A0AAD7Y6C3</accession>
<evidence type="ECO:0000256" key="3">
    <source>
        <dbReference type="ARBA" id="ARBA00022536"/>
    </source>
</evidence>
<name>A0AAD7Y6C3_MYTSE</name>
<evidence type="ECO:0000313" key="18">
    <source>
        <dbReference type="EMBL" id="KAJ8703962.1"/>
    </source>
</evidence>
<dbReference type="InterPro" id="IPR000033">
    <property type="entry name" value="LDLR_classB_rpt"/>
</dbReference>
<evidence type="ECO:0000313" key="19">
    <source>
        <dbReference type="Proteomes" id="UP001231518"/>
    </source>
</evidence>
<dbReference type="SUPFAM" id="SSF63825">
    <property type="entry name" value="YWTD domain"/>
    <property type="match status" value="1"/>
</dbReference>
<dbReference type="InterPro" id="IPR011042">
    <property type="entry name" value="6-blade_b-propeller_TolB-like"/>
</dbReference>
<keyword evidence="6" id="KW-0221">Differentiation</keyword>
<keyword evidence="19" id="KW-1185">Reference proteome</keyword>
<gene>
    <name evidence="18" type="ORF">PYW07_013256</name>
</gene>
<evidence type="ECO:0000256" key="11">
    <source>
        <dbReference type="ARBA" id="ARBA00023180"/>
    </source>
</evidence>
<feature type="domain" description="EGF-like" evidence="17">
    <location>
        <begin position="414"/>
        <end position="450"/>
    </location>
</feature>
<keyword evidence="4" id="KW-0732">Signal</keyword>
<evidence type="ECO:0000256" key="13">
    <source>
        <dbReference type="ARBA" id="ARBA00040020"/>
    </source>
</evidence>
<sequence>MLVYYYKSVGRCRSRRLRPRTVPGAVCSNMWRQSVLIALLASLASAWDIAVTAGDRIEFYNIGGTKTDTVHFPSQNLTALAYDEVHDMLLYVDKQSGNDAICGYKMSFQEYQCYVERNGRNIQGLAFDPLTEKLFFTDMKERSINWFSFKPGFENKVYGNLLIKLDEGIPTDIAVDSCRGYVYWINTNITSSTIERARFDGSDREVVIKSIYKYDLQSLVIDQQMKQIYWKMPSTKDGNSVYVADLNGKNQEARITQTYFPLDHVNAFAVTKQYLLSVSSCTSCNPRTIFQFPKPLNNFSFETLFDVSSKGVIGIVTNYKIRDQFEGISECVIPNNYEIYDSTKKTARQSEGPFCVHGTKFIGQSICKCTPGYTGVRCEASVCDNYCLQGNCSFTDGGLPKCRCEAGYTGDRCEVNVCNSYCLNDGTCSLNEEDEPICECTEAYEGRRCEDSTSVSSGKAVPACQTPGSKSEDDQSNAISSGTKKYIAEKTITLADLMANWHKPTKISVVVEVK</sequence>
<comment type="subcellular location">
    <subcellularLocation>
        <location evidence="1">Cell membrane</location>
        <topology evidence="1">Single-pass type I membrane protein</topology>
    </subcellularLocation>
</comment>
<dbReference type="InterPro" id="IPR050778">
    <property type="entry name" value="Cueball_EGF_LRP_Nidogen"/>
</dbReference>
<dbReference type="PROSITE" id="PS00022">
    <property type="entry name" value="EGF_1"/>
    <property type="match status" value="1"/>
</dbReference>
<dbReference type="SUPFAM" id="SSF57196">
    <property type="entry name" value="EGF/Laminin"/>
    <property type="match status" value="3"/>
</dbReference>
<evidence type="ECO:0000256" key="14">
    <source>
        <dbReference type="PROSITE-ProRule" id="PRU00076"/>
    </source>
</evidence>
<keyword evidence="8" id="KW-0896">Oogenesis</keyword>
<evidence type="ECO:0000259" key="17">
    <source>
        <dbReference type="PROSITE" id="PS50026"/>
    </source>
</evidence>
<dbReference type="SMART" id="SM00181">
    <property type="entry name" value="EGF"/>
    <property type="match status" value="3"/>
</dbReference>
<dbReference type="SMART" id="SM00135">
    <property type="entry name" value="LY"/>
    <property type="match status" value="3"/>
</dbReference>
<feature type="disulfide bond" evidence="14">
    <location>
        <begin position="418"/>
        <end position="428"/>
    </location>
</feature>
<keyword evidence="2" id="KW-1003">Cell membrane</keyword>
<dbReference type="GO" id="GO:0048477">
    <property type="term" value="P:oogenesis"/>
    <property type="evidence" value="ECO:0007669"/>
    <property type="project" value="UniProtKB-KW"/>
</dbReference>
<evidence type="ECO:0000256" key="16">
    <source>
        <dbReference type="SAM" id="MobiDB-lite"/>
    </source>
</evidence>
<evidence type="ECO:0000256" key="4">
    <source>
        <dbReference type="ARBA" id="ARBA00022729"/>
    </source>
</evidence>
<dbReference type="GO" id="GO:0017147">
    <property type="term" value="F:Wnt-protein binding"/>
    <property type="evidence" value="ECO:0007669"/>
    <property type="project" value="TreeGrafter"/>
</dbReference>
<comment type="caution">
    <text evidence="18">The sequence shown here is derived from an EMBL/GenBank/DDBJ whole genome shotgun (WGS) entry which is preliminary data.</text>
</comment>
<dbReference type="Gene3D" id="2.10.25.10">
    <property type="entry name" value="Laminin"/>
    <property type="match status" value="3"/>
</dbReference>
<evidence type="ECO:0000256" key="15">
    <source>
        <dbReference type="PROSITE-ProRule" id="PRU00461"/>
    </source>
</evidence>
<comment type="caution">
    <text evidence="14">Lacks conserved residue(s) required for the propagation of feature annotation.</text>
</comment>
<protein>
    <recommendedName>
        <fullName evidence="13">Protein cueball</fullName>
    </recommendedName>
</protein>
<evidence type="ECO:0000256" key="9">
    <source>
        <dbReference type="ARBA" id="ARBA00023136"/>
    </source>
</evidence>
<dbReference type="PROSITE" id="PS51120">
    <property type="entry name" value="LDLRB"/>
    <property type="match status" value="1"/>
</dbReference>
<evidence type="ECO:0000256" key="12">
    <source>
        <dbReference type="ARBA" id="ARBA00038070"/>
    </source>
</evidence>
<dbReference type="InterPro" id="IPR000742">
    <property type="entry name" value="EGF"/>
</dbReference>
<dbReference type="GO" id="GO:0007283">
    <property type="term" value="P:spermatogenesis"/>
    <property type="evidence" value="ECO:0007669"/>
    <property type="project" value="UniProtKB-KW"/>
</dbReference>
<dbReference type="Proteomes" id="UP001231518">
    <property type="component" value="Chromosome 31"/>
</dbReference>
<keyword evidence="10 14" id="KW-1015">Disulfide bond</keyword>
<keyword evidence="9" id="KW-0472">Membrane</keyword>
<evidence type="ECO:0000256" key="7">
    <source>
        <dbReference type="ARBA" id="ARBA00022871"/>
    </source>
</evidence>
<dbReference type="GO" id="GO:0005886">
    <property type="term" value="C:plasma membrane"/>
    <property type="evidence" value="ECO:0007669"/>
    <property type="project" value="UniProtKB-SubCell"/>
</dbReference>
<dbReference type="PROSITE" id="PS50026">
    <property type="entry name" value="EGF_3"/>
    <property type="match status" value="1"/>
</dbReference>
<keyword evidence="7" id="KW-0744">Spermatogenesis</keyword>
<reference evidence="18" key="1">
    <citation type="submission" date="2023-03" db="EMBL/GenBank/DDBJ databases">
        <title>Chromosome-level genomes of two armyworms, Mythimna separata and Mythimna loreyi, provide insights into the biosynthesis and reception of sex pheromones.</title>
        <authorList>
            <person name="Zhao H."/>
        </authorList>
    </citation>
    <scope>NUCLEOTIDE SEQUENCE</scope>
    <source>
        <strain evidence="18">BeijingLab</strain>
        <tissue evidence="18">Pupa</tissue>
    </source>
</reference>
<dbReference type="GO" id="GO:0042813">
    <property type="term" value="F:Wnt receptor activity"/>
    <property type="evidence" value="ECO:0007669"/>
    <property type="project" value="TreeGrafter"/>
</dbReference>
<keyword evidence="11" id="KW-0325">Glycoprotein</keyword>
<evidence type="ECO:0000256" key="2">
    <source>
        <dbReference type="ARBA" id="ARBA00022475"/>
    </source>
</evidence>
<organism evidence="18 19">
    <name type="scientific">Mythimna separata</name>
    <name type="common">Oriental armyworm</name>
    <name type="synonym">Pseudaletia separata</name>
    <dbReference type="NCBI Taxonomy" id="271217"/>
    <lineage>
        <taxon>Eukaryota</taxon>
        <taxon>Metazoa</taxon>
        <taxon>Ecdysozoa</taxon>
        <taxon>Arthropoda</taxon>
        <taxon>Hexapoda</taxon>
        <taxon>Insecta</taxon>
        <taxon>Pterygota</taxon>
        <taxon>Neoptera</taxon>
        <taxon>Endopterygota</taxon>
        <taxon>Lepidoptera</taxon>
        <taxon>Glossata</taxon>
        <taxon>Ditrysia</taxon>
        <taxon>Noctuoidea</taxon>
        <taxon>Noctuidae</taxon>
        <taxon>Noctuinae</taxon>
        <taxon>Hadenini</taxon>
        <taxon>Mythimna</taxon>
    </lineage>
</organism>
<dbReference type="PANTHER" id="PTHR46513">
    <property type="entry name" value="VITELLOGENIN RECEPTOR-LIKE PROTEIN-RELATED-RELATED"/>
    <property type="match status" value="1"/>
</dbReference>
<evidence type="ECO:0000256" key="10">
    <source>
        <dbReference type="ARBA" id="ARBA00023157"/>
    </source>
</evidence>
<dbReference type="EMBL" id="JARGEI010000032">
    <property type="protein sequence ID" value="KAJ8703962.1"/>
    <property type="molecule type" value="Genomic_DNA"/>
</dbReference>
<feature type="region of interest" description="Disordered" evidence="16">
    <location>
        <begin position="452"/>
        <end position="478"/>
    </location>
</feature>
<keyword evidence="5" id="KW-0677">Repeat</keyword>
<dbReference type="Gene3D" id="2.120.10.30">
    <property type="entry name" value="TolB, C-terminal domain"/>
    <property type="match status" value="1"/>
</dbReference>
<evidence type="ECO:0000256" key="6">
    <source>
        <dbReference type="ARBA" id="ARBA00022782"/>
    </source>
</evidence>
<feature type="disulfide bond" evidence="14">
    <location>
        <begin position="440"/>
        <end position="449"/>
    </location>
</feature>
<feature type="repeat" description="LDL-receptor class B" evidence="15">
    <location>
        <begin position="180"/>
        <end position="225"/>
    </location>
</feature>
<comment type="similarity">
    <text evidence="12">Belongs to the cueball family.</text>
</comment>
<proteinExistence type="inferred from homology"/>
<dbReference type="AlphaFoldDB" id="A0AAD7Y6C3"/>
<evidence type="ECO:0000256" key="5">
    <source>
        <dbReference type="ARBA" id="ARBA00022737"/>
    </source>
</evidence>